<dbReference type="Proteomes" id="UP001056120">
    <property type="component" value="Linkage Group LG08"/>
</dbReference>
<dbReference type="EMBL" id="CM042025">
    <property type="protein sequence ID" value="KAI3806131.1"/>
    <property type="molecule type" value="Genomic_DNA"/>
</dbReference>
<reference evidence="2" key="1">
    <citation type="journal article" date="2022" name="Mol. Ecol. Resour.">
        <title>The genomes of chicory, endive, great burdock and yacon provide insights into Asteraceae palaeo-polyploidization history and plant inulin production.</title>
        <authorList>
            <person name="Fan W."/>
            <person name="Wang S."/>
            <person name="Wang H."/>
            <person name="Wang A."/>
            <person name="Jiang F."/>
            <person name="Liu H."/>
            <person name="Zhao H."/>
            <person name="Xu D."/>
            <person name="Zhang Y."/>
        </authorList>
    </citation>
    <scope>NUCLEOTIDE SEQUENCE [LARGE SCALE GENOMIC DNA]</scope>
    <source>
        <strain evidence="2">cv. Yunnan</strain>
    </source>
</reference>
<evidence type="ECO:0000313" key="1">
    <source>
        <dbReference type="EMBL" id="KAI3806131.1"/>
    </source>
</evidence>
<proteinExistence type="predicted"/>
<sequence length="162" mass="18995">MTGSFGPSVFQLPHIQSDQPSKILDDEFYFSVLSIIPCIKRVRRKVFNILHLRLLINLTKARFSRKIISAREAMKKKKENLALRDTAYEIDHKRAVLLLIQYKDIITPAKVVSQLLASKKQCDSKYFLSQPYWHSLFEVNHHVAFDDEEYNRDEATKLELFP</sequence>
<organism evidence="1 2">
    <name type="scientific">Smallanthus sonchifolius</name>
    <dbReference type="NCBI Taxonomy" id="185202"/>
    <lineage>
        <taxon>Eukaryota</taxon>
        <taxon>Viridiplantae</taxon>
        <taxon>Streptophyta</taxon>
        <taxon>Embryophyta</taxon>
        <taxon>Tracheophyta</taxon>
        <taxon>Spermatophyta</taxon>
        <taxon>Magnoliopsida</taxon>
        <taxon>eudicotyledons</taxon>
        <taxon>Gunneridae</taxon>
        <taxon>Pentapetalae</taxon>
        <taxon>asterids</taxon>
        <taxon>campanulids</taxon>
        <taxon>Asterales</taxon>
        <taxon>Asteraceae</taxon>
        <taxon>Asteroideae</taxon>
        <taxon>Heliantheae alliance</taxon>
        <taxon>Millerieae</taxon>
        <taxon>Smallanthus</taxon>
    </lineage>
</organism>
<reference evidence="1 2" key="2">
    <citation type="journal article" date="2022" name="Mol. Ecol. Resour.">
        <title>The genomes of chicory, endive, great burdock and yacon provide insights into Asteraceae paleo-polyploidization history and plant inulin production.</title>
        <authorList>
            <person name="Fan W."/>
            <person name="Wang S."/>
            <person name="Wang H."/>
            <person name="Wang A."/>
            <person name="Jiang F."/>
            <person name="Liu H."/>
            <person name="Zhao H."/>
            <person name="Xu D."/>
            <person name="Zhang Y."/>
        </authorList>
    </citation>
    <scope>NUCLEOTIDE SEQUENCE [LARGE SCALE GENOMIC DNA]</scope>
    <source>
        <strain evidence="2">cv. Yunnan</strain>
        <tissue evidence="1">Leaves</tissue>
    </source>
</reference>
<protein>
    <submittedName>
        <fullName evidence="1">Uncharacterized protein</fullName>
    </submittedName>
</protein>
<gene>
    <name evidence="1" type="ORF">L1987_22024</name>
</gene>
<name>A0ACB9IF67_9ASTR</name>
<keyword evidence="2" id="KW-1185">Reference proteome</keyword>
<comment type="caution">
    <text evidence="1">The sequence shown here is derived from an EMBL/GenBank/DDBJ whole genome shotgun (WGS) entry which is preliminary data.</text>
</comment>
<accession>A0ACB9IF67</accession>
<evidence type="ECO:0000313" key="2">
    <source>
        <dbReference type="Proteomes" id="UP001056120"/>
    </source>
</evidence>